<dbReference type="InterPro" id="IPR009612">
    <property type="entry name" value="IcmF-rel"/>
</dbReference>
<reference evidence="4" key="1">
    <citation type="journal article" date="2019" name="Microbiol. Resour. Announc.">
        <title>Complete Genome Sequence of Halomonas olivaria, a Moderately Halophilic Bacterium Isolated from Olive Processing Effluents, Obtained by Nanopore Sequencing.</title>
        <authorList>
            <person name="Nagata S."/>
            <person name="Ii K.M."/>
            <person name="Tsukimi T."/>
            <person name="Miura M.C."/>
            <person name="Galipon J."/>
            <person name="Arakawa K."/>
        </authorList>
    </citation>
    <scope>NUCLEOTIDE SEQUENCE [LARGE SCALE GENOMIC DNA]</scope>
    <source>
        <strain evidence="4">TYRC17</strain>
    </source>
</reference>
<keyword evidence="4" id="KW-1185">Reference proteome</keyword>
<dbReference type="Proteomes" id="UP000289555">
    <property type="component" value="Chromosome"/>
</dbReference>
<evidence type="ECO:0000256" key="1">
    <source>
        <dbReference type="SAM" id="Phobius"/>
    </source>
</evidence>
<dbReference type="Pfam" id="PF06761">
    <property type="entry name" value="IcmF-related"/>
    <property type="match status" value="1"/>
</dbReference>
<feature type="domain" description="IcmF-related" evidence="2">
    <location>
        <begin position="3"/>
        <end position="66"/>
    </location>
</feature>
<organism evidence="3 4">
    <name type="scientific">Vreelandella olivaria</name>
    <dbReference type="NCBI Taxonomy" id="390919"/>
    <lineage>
        <taxon>Bacteria</taxon>
        <taxon>Pseudomonadati</taxon>
        <taxon>Pseudomonadota</taxon>
        <taxon>Gammaproteobacteria</taxon>
        <taxon>Oceanospirillales</taxon>
        <taxon>Halomonadaceae</taxon>
        <taxon>Vreelandella</taxon>
    </lineage>
</organism>
<keyword evidence="1" id="KW-0812">Transmembrane</keyword>
<protein>
    <recommendedName>
        <fullName evidence="2">IcmF-related domain-containing protein</fullName>
    </recommendedName>
</protein>
<keyword evidence="1" id="KW-1133">Transmembrane helix</keyword>
<feature type="transmembrane region" description="Helical" evidence="1">
    <location>
        <begin position="72"/>
        <end position="90"/>
    </location>
</feature>
<proteinExistence type="predicted"/>
<evidence type="ECO:0000313" key="3">
    <source>
        <dbReference type="EMBL" id="BBI53384.1"/>
    </source>
</evidence>
<accession>A0ABM7GRW1</accession>
<name>A0ABM7GRW1_9GAMM</name>
<sequence length="108" mass="12383">MIDVWVLGQRDNINFSEADKEQLQTALREHYVSDYHVSWRDALRDTQLVPLPDIHQAIVVADALVGHSARLIGYWQPLSAIPVFILNYLLMMSRHAKRCNSPSVTSLR</sequence>
<evidence type="ECO:0000313" key="4">
    <source>
        <dbReference type="Proteomes" id="UP000289555"/>
    </source>
</evidence>
<keyword evidence="1" id="KW-0472">Membrane</keyword>
<gene>
    <name evidence="3" type="ORF">HORIV_58050</name>
</gene>
<evidence type="ECO:0000259" key="2">
    <source>
        <dbReference type="Pfam" id="PF06761"/>
    </source>
</evidence>
<dbReference type="EMBL" id="AP019416">
    <property type="protein sequence ID" value="BBI53384.1"/>
    <property type="molecule type" value="Genomic_DNA"/>
</dbReference>